<dbReference type="RefSeq" id="WP_106263159.1">
    <property type="nucleotide sequence ID" value="NZ_PVTQ01000003.1"/>
</dbReference>
<keyword evidence="1" id="KW-0472">Membrane</keyword>
<dbReference type="AlphaFoldDB" id="A0A2T0WXQ5"/>
<feature type="transmembrane region" description="Helical" evidence="1">
    <location>
        <begin position="12"/>
        <end position="31"/>
    </location>
</feature>
<protein>
    <submittedName>
        <fullName evidence="2">Rod shape-determining protein MreD</fullName>
    </submittedName>
</protein>
<keyword evidence="1" id="KW-1133">Transmembrane helix</keyword>
<evidence type="ECO:0000256" key="1">
    <source>
        <dbReference type="SAM" id="Phobius"/>
    </source>
</evidence>
<proteinExistence type="predicted"/>
<feature type="transmembrane region" description="Helical" evidence="1">
    <location>
        <begin position="105"/>
        <end position="126"/>
    </location>
</feature>
<reference evidence="2 3" key="1">
    <citation type="submission" date="2018-03" db="EMBL/GenBank/DDBJ databases">
        <title>Genomic Encyclopedia of Archaeal and Bacterial Type Strains, Phase II (KMG-II): from individual species to whole genera.</title>
        <authorList>
            <person name="Goeker M."/>
        </authorList>
    </citation>
    <scope>NUCLEOTIDE SEQUENCE [LARGE SCALE GENOMIC DNA]</scope>
    <source>
        <strain evidence="2 3">DSM 100212</strain>
    </source>
</reference>
<keyword evidence="1" id="KW-0812">Transmembrane</keyword>
<evidence type="ECO:0000313" key="2">
    <source>
        <dbReference type="EMBL" id="PRY91486.1"/>
    </source>
</evidence>
<evidence type="ECO:0000313" key="3">
    <source>
        <dbReference type="Proteomes" id="UP000238392"/>
    </source>
</evidence>
<comment type="caution">
    <text evidence="2">The sequence shown here is derived from an EMBL/GenBank/DDBJ whole genome shotgun (WGS) entry which is preliminary data.</text>
</comment>
<dbReference type="EMBL" id="PVTQ01000003">
    <property type="protein sequence ID" value="PRY91486.1"/>
    <property type="molecule type" value="Genomic_DNA"/>
</dbReference>
<gene>
    <name evidence="2" type="ORF">CLV74_10370</name>
</gene>
<feature type="transmembrane region" description="Helical" evidence="1">
    <location>
        <begin position="138"/>
        <end position="162"/>
    </location>
</feature>
<feature type="transmembrane region" description="Helical" evidence="1">
    <location>
        <begin position="58"/>
        <end position="75"/>
    </location>
</feature>
<organism evidence="2 3">
    <name type="scientific">Donghicola tyrosinivorans</name>
    <dbReference type="NCBI Taxonomy" id="1652492"/>
    <lineage>
        <taxon>Bacteria</taxon>
        <taxon>Pseudomonadati</taxon>
        <taxon>Pseudomonadota</taxon>
        <taxon>Alphaproteobacteria</taxon>
        <taxon>Rhodobacterales</taxon>
        <taxon>Roseobacteraceae</taxon>
        <taxon>Donghicola</taxon>
    </lineage>
</organism>
<sequence>MSDGAAHRRWMLQIAYLTLGLLVIFVQLLPLTSMPSRWAGPDMFTVLTMVWMLRRPDAVPLVLVAMLGLIADLLFQRPPGLWAAILVGLSDFLRRREEGLRDAPFPVEWGVVALAYVAGSILYRLIQTLFLLPNAPLGLTVTQMIMTIAAYPPSVLALNYLLGLRRAAPGEVDALGHKR</sequence>
<dbReference type="Proteomes" id="UP000238392">
    <property type="component" value="Unassembled WGS sequence"/>
</dbReference>
<keyword evidence="3" id="KW-1185">Reference proteome</keyword>
<accession>A0A2T0WXQ5</accession>
<name>A0A2T0WXQ5_9RHOB</name>
<dbReference type="OrthoDB" id="7629477at2"/>